<dbReference type="EMBL" id="FLRB01000001">
    <property type="protein sequence ID" value="SBT19520.1"/>
    <property type="molecule type" value="Genomic_DNA"/>
</dbReference>
<dbReference type="SMART" id="SM00267">
    <property type="entry name" value="GGDEF"/>
    <property type="match status" value="1"/>
</dbReference>
<dbReference type="RefSeq" id="WP_067033622.1">
    <property type="nucleotide sequence ID" value="NZ_FLRA01000008.1"/>
</dbReference>
<evidence type="ECO:0000256" key="2">
    <source>
        <dbReference type="ARBA" id="ARBA00012528"/>
    </source>
</evidence>
<dbReference type="GO" id="GO:0052621">
    <property type="term" value="F:diguanylate cyclase activity"/>
    <property type="evidence" value="ECO:0007669"/>
    <property type="project" value="UniProtKB-EC"/>
</dbReference>
<feature type="domain" description="GGDEF" evidence="5">
    <location>
        <begin position="233"/>
        <end position="365"/>
    </location>
</feature>
<evidence type="ECO:0000313" key="9">
    <source>
        <dbReference type="Proteomes" id="UP000092871"/>
    </source>
</evidence>
<feature type="transmembrane region" description="Helical" evidence="4">
    <location>
        <begin position="64"/>
        <end position="83"/>
    </location>
</feature>
<accession>A0A1C3JPZ2</accession>
<evidence type="ECO:0000259" key="5">
    <source>
        <dbReference type="PROSITE" id="PS50887"/>
    </source>
</evidence>
<keyword evidence="6" id="KW-0808">Transferase</keyword>
<comment type="cofactor">
    <cofactor evidence="1">
        <name>Mg(2+)</name>
        <dbReference type="ChEBI" id="CHEBI:18420"/>
    </cofactor>
</comment>
<dbReference type="FunFam" id="3.30.70.270:FF:000001">
    <property type="entry name" value="Diguanylate cyclase domain protein"/>
    <property type="match status" value="1"/>
</dbReference>
<keyword evidence="4" id="KW-0812">Transmembrane</keyword>
<evidence type="ECO:0000256" key="4">
    <source>
        <dbReference type="SAM" id="Phobius"/>
    </source>
</evidence>
<evidence type="ECO:0000256" key="3">
    <source>
        <dbReference type="ARBA" id="ARBA00034247"/>
    </source>
</evidence>
<keyword evidence="8" id="KW-1185">Reference proteome</keyword>
<keyword evidence="6" id="KW-0548">Nucleotidyltransferase</keyword>
<evidence type="ECO:0000313" key="7">
    <source>
        <dbReference type="EMBL" id="SBT19520.1"/>
    </source>
</evidence>
<feature type="transmembrane region" description="Helical" evidence="4">
    <location>
        <begin position="38"/>
        <end position="58"/>
    </location>
</feature>
<dbReference type="InterPro" id="IPR048435">
    <property type="entry name" value="MASE6"/>
</dbReference>
<dbReference type="Proteomes" id="UP000092840">
    <property type="component" value="Unassembled WGS sequence"/>
</dbReference>
<name>A0A1C3JPZ2_9GAMM</name>
<gene>
    <name evidence="6" type="primary">ydaM_6</name>
    <name evidence="7" type="synonym">ydaM_1</name>
    <name evidence="6" type="ORF">MGA5115_01287</name>
    <name evidence="7" type="ORF">MGA5116_00086</name>
</gene>
<feature type="transmembrane region" description="Helical" evidence="4">
    <location>
        <begin position="90"/>
        <end position="110"/>
    </location>
</feature>
<dbReference type="CDD" id="cd01949">
    <property type="entry name" value="GGDEF"/>
    <property type="match status" value="1"/>
</dbReference>
<dbReference type="InterPro" id="IPR029787">
    <property type="entry name" value="Nucleotide_cyclase"/>
</dbReference>
<protein>
    <recommendedName>
        <fullName evidence="2">diguanylate cyclase</fullName>
        <ecNumber evidence="2">2.7.7.65</ecNumber>
    </recommendedName>
</protein>
<feature type="transmembrane region" description="Helical" evidence="4">
    <location>
        <begin position="142"/>
        <end position="160"/>
    </location>
</feature>
<dbReference type="AlphaFoldDB" id="A0A1C3JPZ2"/>
<proteinExistence type="predicted"/>
<keyword evidence="4" id="KW-0472">Membrane</keyword>
<dbReference type="EC" id="2.7.7.65" evidence="2"/>
<dbReference type="Pfam" id="PF20966">
    <property type="entry name" value="MASE6"/>
    <property type="match status" value="1"/>
</dbReference>
<dbReference type="Pfam" id="PF00990">
    <property type="entry name" value="GGDEF"/>
    <property type="match status" value="1"/>
</dbReference>
<feature type="transmembrane region" description="Helical" evidence="4">
    <location>
        <begin position="172"/>
        <end position="190"/>
    </location>
</feature>
<dbReference type="PANTHER" id="PTHR45138:SF9">
    <property type="entry name" value="DIGUANYLATE CYCLASE DGCM-RELATED"/>
    <property type="match status" value="1"/>
</dbReference>
<reference evidence="7 8" key="2">
    <citation type="submission" date="2016-06" db="EMBL/GenBank/DDBJ databases">
        <authorList>
            <person name="Rodrigo-Torres L."/>
            <person name="Arahal D.R."/>
        </authorList>
    </citation>
    <scope>NUCLEOTIDE SEQUENCE [LARGE SCALE GENOMIC DNA]</scope>
    <source>
        <strain evidence="7 8">CECT 5116</strain>
    </source>
</reference>
<dbReference type="NCBIfam" id="TIGR00254">
    <property type="entry name" value="GGDEF"/>
    <property type="match status" value="1"/>
</dbReference>
<dbReference type="EMBL" id="FLRA01000008">
    <property type="protein sequence ID" value="SBT17185.1"/>
    <property type="molecule type" value="Genomic_DNA"/>
</dbReference>
<dbReference type="PROSITE" id="PS50887">
    <property type="entry name" value="GGDEF"/>
    <property type="match status" value="1"/>
</dbReference>
<dbReference type="Proteomes" id="UP000092871">
    <property type="component" value="Unassembled WGS sequence"/>
</dbReference>
<sequence length="369" mass="41842">MPEYKKQPWHLIWKRWFSVTLNAGAINHSFTNSSRRTFIINLFCLVGVLFTAPLGILSLLQGNLLVGIALLVIATIYILNHLYLRRTRNYLFSANVILYPLYTLMLYLVYSGGVNGTGHVWIYCIPPVSLFLHGLKRGLLEVFVFILALIFILFVIPTPFDKLGYHPDLKTRIIYSFILIAFLSTIYEYISSRFNQSLQELSVKLEVAATTDPLTELLNRRGLQQSFEALQWHAPALLLLDIDHFKRINDDYGHKYGDEYLVLFAQTLEAFFPKQESLVSRWGGEEFLVVIEKVDSLRDMAEALREALKAITLSTGYDVNMSATVSIGVTHVGVGEDILKAISRADQGLYAAKNRGRNRVEVVEKSSGN</sequence>
<dbReference type="SUPFAM" id="SSF55073">
    <property type="entry name" value="Nucleotide cyclase"/>
    <property type="match status" value="1"/>
</dbReference>
<organism evidence="6 9">
    <name type="scientific">Marinomonas gallaica</name>
    <dbReference type="NCBI Taxonomy" id="1806667"/>
    <lineage>
        <taxon>Bacteria</taxon>
        <taxon>Pseudomonadati</taxon>
        <taxon>Pseudomonadota</taxon>
        <taxon>Gammaproteobacteria</taxon>
        <taxon>Oceanospirillales</taxon>
        <taxon>Oceanospirillaceae</taxon>
        <taxon>Marinomonas</taxon>
    </lineage>
</organism>
<comment type="catalytic activity">
    <reaction evidence="3">
        <text>2 GTP = 3',3'-c-di-GMP + 2 diphosphate</text>
        <dbReference type="Rhea" id="RHEA:24898"/>
        <dbReference type="ChEBI" id="CHEBI:33019"/>
        <dbReference type="ChEBI" id="CHEBI:37565"/>
        <dbReference type="ChEBI" id="CHEBI:58805"/>
        <dbReference type="EC" id="2.7.7.65"/>
    </reaction>
</comment>
<evidence type="ECO:0000313" key="8">
    <source>
        <dbReference type="Proteomes" id="UP000092840"/>
    </source>
</evidence>
<dbReference type="InterPro" id="IPR050469">
    <property type="entry name" value="Diguanylate_Cyclase"/>
</dbReference>
<dbReference type="InterPro" id="IPR043128">
    <property type="entry name" value="Rev_trsase/Diguanyl_cyclase"/>
</dbReference>
<dbReference type="OrthoDB" id="9813903at2"/>
<dbReference type="PANTHER" id="PTHR45138">
    <property type="entry name" value="REGULATORY COMPONENTS OF SENSORY TRANSDUCTION SYSTEM"/>
    <property type="match status" value="1"/>
</dbReference>
<evidence type="ECO:0000313" key="6">
    <source>
        <dbReference type="EMBL" id="SBT17185.1"/>
    </source>
</evidence>
<reference evidence="6 9" key="1">
    <citation type="submission" date="2016-06" db="EMBL/GenBank/DDBJ databases">
        <authorList>
            <person name="Kjaerup R.B."/>
            <person name="Dalgaard T.S."/>
            <person name="Juul-Madsen H.R."/>
        </authorList>
    </citation>
    <scope>NUCLEOTIDE SEQUENCE [LARGE SCALE GENOMIC DNA]</scope>
    <source>
        <strain evidence="6 9">CECT 5115</strain>
    </source>
</reference>
<dbReference type="Gene3D" id="3.30.70.270">
    <property type="match status" value="1"/>
</dbReference>
<dbReference type="InterPro" id="IPR000160">
    <property type="entry name" value="GGDEF_dom"/>
</dbReference>
<evidence type="ECO:0000256" key="1">
    <source>
        <dbReference type="ARBA" id="ARBA00001946"/>
    </source>
</evidence>
<keyword evidence="4" id="KW-1133">Transmembrane helix</keyword>